<dbReference type="InterPro" id="IPR017517">
    <property type="entry name" value="Maleyloyr_isom"/>
</dbReference>
<name>A0ABV4H2Q8_9ACTN</name>
<dbReference type="SUPFAM" id="SSF109854">
    <property type="entry name" value="DinB/YfiT-like putative metalloenzymes"/>
    <property type="match status" value="1"/>
</dbReference>
<dbReference type="RefSeq" id="WP_370442076.1">
    <property type="nucleotide sequence ID" value="NZ_JBGFTU010000015.1"/>
</dbReference>
<keyword evidence="2" id="KW-0413">Isomerase</keyword>
<gene>
    <name evidence="2" type="ORF">AB2L27_13920</name>
</gene>
<dbReference type="Proteomes" id="UP001565927">
    <property type="component" value="Unassembled WGS sequence"/>
</dbReference>
<organism evidence="2 3">
    <name type="scientific">Kineococcus halophytocola</name>
    <dbReference type="NCBI Taxonomy" id="3234027"/>
    <lineage>
        <taxon>Bacteria</taxon>
        <taxon>Bacillati</taxon>
        <taxon>Actinomycetota</taxon>
        <taxon>Actinomycetes</taxon>
        <taxon>Kineosporiales</taxon>
        <taxon>Kineosporiaceae</taxon>
        <taxon>Kineococcus</taxon>
    </lineage>
</organism>
<evidence type="ECO:0000313" key="3">
    <source>
        <dbReference type="Proteomes" id="UP001565927"/>
    </source>
</evidence>
<dbReference type="NCBIfam" id="TIGR03083">
    <property type="entry name" value="maleylpyruvate isomerase family mycothiol-dependent enzyme"/>
    <property type="match status" value="1"/>
</dbReference>
<dbReference type="GO" id="GO:0016853">
    <property type="term" value="F:isomerase activity"/>
    <property type="evidence" value="ECO:0007669"/>
    <property type="project" value="UniProtKB-KW"/>
</dbReference>
<evidence type="ECO:0000259" key="1">
    <source>
        <dbReference type="Pfam" id="PF11716"/>
    </source>
</evidence>
<sequence>MTTPPGPEAPVLDTHPTAAALWAATHAERAALADDLAALTDRQWATASLCARWSVEDVVAHLSAAAATGRVRWITSVARARFRPDVHNDRRLAEQRGAGPAGTLARFRTLVPSTTAPLGPVAAWLGEVVVHAQDVRRPLGLTAAPPVPVVTAVARLYAARDVAVDSRTAAAGLSLRASDGPFTAGEGPEVSGTTLALVMAMAGRGAFCDELSGPGARVLRERATRV</sequence>
<protein>
    <submittedName>
        <fullName evidence="2">Maleylpyruvate isomerase family mycothiol-dependent enzyme</fullName>
    </submittedName>
</protein>
<dbReference type="InterPro" id="IPR034660">
    <property type="entry name" value="DinB/YfiT-like"/>
</dbReference>
<reference evidence="2 3" key="1">
    <citation type="submission" date="2024-07" db="EMBL/GenBank/DDBJ databases">
        <authorList>
            <person name="Thanompreechachai J."/>
            <person name="Duangmal K."/>
        </authorList>
    </citation>
    <scope>NUCLEOTIDE SEQUENCE [LARGE SCALE GENOMIC DNA]</scope>
    <source>
        <strain evidence="2 3">LSe6-4</strain>
    </source>
</reference>
<keyword evidence="3" id="KW-1185">Reference proteome</keyword>
<evidence type="ECO:0000313" key="2">
    <source>
        <dbReference type="EMBL" id="MEZ0165851.1"/>
    </source>
</evidence>
<dbReference type="Gene3D" id="1.20.120.450">
    <property type="entry name" value="dinb family like domain"/>
    <property type="match status" value="1"/>
</dbReference>
<feature type="domain" description="Mycothiol-dependent maleylpyruvate isomerase metal-binding" evidence="1">
    <location>
        <begin position="26"/>
        <end position="119"/>
    </location>
</feature>
<dbReference type="InterPro" id="IPR024344">
    <property type="entry name" value="MDMPI_metal-binding"/>
</dbReference>
<accession>A0ABV4H2Q8</accession>
<proteinExistence type="predicted"/>
<dbReference type="Pfam" id="PF11716">
    <property type="entry name" value="MDMPI_N"/>
    <property type="match status" value="1"/>
</dbReference>
<comment type="caution">
    <text evidence="2">The sequence shown here is derived from an EMBL/GenBank/DDBJ whole genome shotgun (WGS) entry which is preliminary data.</text>
</comment>
<dbReference type="EMBL" id="JBGFTU010000015">
    <property type="protein sequence ID" value="MEZ0165851.1"/>
    <property type="molecule type" value="Genomic_DNA"/>
</dbReference>